<evidence type="ECO:0000313" key="2">
    <source>
        <dbReference type="EMBL" id="EPQ51091.1"/>
    </source>
</evidence>
<dbReference type="Proteomes" id="UP000030669">
    <property type="component" value="Unassembled WGS sequence"/>
</dbReference>
<accession>S7PTJ9</accession>
<dbReference type="OMA" id="HPFANVQ"/>
<dbReference type="HOGENOM" id="CLU_047582_0_0_1"/>
<evidence type="ECO:0000313" key="3">
    <source>
        <dbReference type="Proteomes" id="UP000030669"/>
    </source>
</evidence>
<dbReference type="RefSeq" id="XP_007870527.1">
    <property type="nucleotide sequence ID" value="XM_007872336.1"/>
</dbReference>
<organism evidence="2 3">
    <name type="scientific">Gloeophyllum trabeum (strain ATCC 11539 / FP-39264 / Madison 617)</name>
    <name type="common">Brown rot fungus</name>
    <dbReference type="NCBI Taxonomy" id="670483"/>
    <lineage>
        <taxon>Eukaryota</taxon>
        <taxon>Fungi</taxon>
        <taxon>Dikarya</taxon>
        <taxon>Basidiomycota</taxon>
        <taxon>Agaricomycotina</taxon>
        <taxon>Agaricomycetes</taxon>
        <taxon>Gloeophyllales</taxon>
        <taxon>Gloeophyllaceae</taxon>
        <taxon>Gloeophyllum</taxon>
    </lineage>
</organism>
<evidence type="ECO:0008006" key="4">
    <source>
        <dbReference type="Google" id="ProtNLM"/>
    </source>
</evidence>
<dbReference type="GeneID" id="19302723"/>
<dbReference type="OrthoDB" id="3252135at2759"/>
<name>S7PTJ9_GLOTA</name>
<dbReference type="eggNOG" id="ENOG502RCIT">
    <property type="taxonomic scope" value="Eukaryota"/>
</dbReference>
<reference evidence="2 3" key="1">
    <citation type="journal article" date="2012" name="Science">
        <title>The Paleozoic origin of enzymatic lignin decomposition reconstructed from 31 fungal genomes.</title>
        <authorList>
            <person name="Floudas D."/>
            <person name="Binder M."/>
            <person name="Riley R."/>
            <person name="Barry K."/>
            <person name="Blanchette R.A."/>
            <person name="Henrissat B."/>
            <person name="Martinez A.T."/>
            <person name="Otillar R."/>
            <person name="Spatafora J.W."/>
            <person name="Yadav J.S."/>
            <person name="Aerts A."/>
            <person name="Benoit I."/>
            <person name="Boyd A."/>
            <person name="Carlson A."/>
            <person name="Copeland A."/>
            <person name="Coutinho P.M."/>
            <person name="de Vries R.P."/>
            <person name="Ferreira P."/>
            <person name="Findley K."/>
            <person name="Foster B."/>
            <person name="Gaskell J."/>
            <person name="Glotzer D."/>
            <person name="Gorecki P."/>
            <person name="Heitman J."/>
            <person name="Hesse C."/>
            <person name="Hori C."/>
            <person name="Igarashi K."/>
            <person name="Jurgens J.A."/>
            <person name="Kallen N."/>
            <person name="Kersten P."/>
            <person name="Kohler A."/>
            <person name="Kuees U."/>
            <person name="Kumar T.K.A."/>
            <person name="Kuo A."/>
            <person name="LaButti K."/>
            <person name="Larrondo L.F."/>
            <person name="Lindquist E."/>
            <person name="Ling A."/>
            <person name="Lombard V."/>
            <person name="Lucas S."/>
            <person name="Lundell T."/>
            <person name="Martin R."/>
            <person name="McLaughlin D.J."/>
            <person name="Morgenstern I."/>
            <person name="Morin E."/>
            <person name="Murat C."/>
            <person name="Nagy L.G."/>
            <person name="Nolan M."/>
            <person name="Ohm R.A."/>
            <person name="Patyshakuliyeva A."/>
            <person name="Rokas A."/>
            <person name="Ruiz-Duenas F.J."/>
            <person name="Sabat G."/>
            <person name="Salamov A."/>
            <person name="Samejima M."/>
            <person name="Schmutz J."/>
            <person name="Slot J.C."/>
            <person name="St John F."/>
            <person name="Stenlid J."/>
            <person name="Sun H."/>
            <person name="Sun S."/>
            <person name="Syed K."/>
            <person name="Tsang A."/>
            <person name="Wiebenga A."/>
            <person name="Young D."/>
            <person name="Pisabarro A."/>
            <person name="Eastwood D.C."/>
            <person name="Martin F."/>
            <person name="Cullen D."/>
            <person name="Grigoriev I.V."/>
            <person name="Hibbett D.S."/>
        </authorList>
    </citation>
    <scope>NUCLEOTIDE SEQUENCE [LARGE SCALE GENOMIC DNA]</scope>
    <source>
        <strain evidence="2 3">ATCC 11539</strain>
    </source>
</reference>
<proteinExistence type="predicted"/>
<sequence length="459" mass="50979">MMILHPYGNPQHSHSHAPPPSISVTTYYPPKLPSTSAPDVSFVPSSALRKAGTQRGARGHYSKQEGKVTIILSDQNEGAAVPVYTTNDIVNGFVSIHDPSDVLHVELIMEGYIRIREIAEGRPADQLLFGETLILWDAGDGGLPPVLQYFRRAIPTHYTDDDNKRHPLPPTYHIRLNGIPGFNVAVEYYLLLTVTRRAMLRQRTRRIRIPFLYRPRLTPKTYPPLPAVPFASPSDPARVFVGSMMPRDDQQLKPITVYLCLPSTRVCSYKEPIPFRIRLAGPPESLAPFMFVPPPESSIHPITPDGPLSQYLPSGPTETAKALKSLRGYMSKRQQCDLADLIRIRLDRQTFVLGETSLCADGQMSTVKSIGEGVIYETDRAKSWLGCSGRIEIHREVDCGSFVATRLIVADAVVLTIALPGSNSGRAPFQRYQQAVPIRLVADTEPARAGLTRMKTVHY</sequence>
<keyword evidence="3" id="KW-1185">Reference proteome</keyword>
<gene>
    <name evidence="2" type="ORF">GLOTRDRAFT_133414</name>
</gene>
<protein>
    <recommendedName>
        <fullName evidence="4">Arrestin-like N-terminal domain-containing protein</fullName>
    </recommendedName>
</protein>
<dbReference type="KEGG" id="gtr:GLOTRDRAFT_133414"/>
<dbReference type="EMBL" id="KB469312">
    <property type="protein sequence ID" value="EPQ51091.1"/>
    <property type="molecule type" value="Genomic_DNA"/>
</dbReference>
<dbReference type="AlphaFoldDB" id="S7PTJ9"/>
<feature type="region of interest" description="Disordered" evidence="1">
    <location>
        <begin position="1"/>
        <end position="22"/>
    </location>
</feature>
<dbReference type="STRING" id="670483.S7PTJ9"/>
<evidence type="ECO:0000256" key="1">
    <source>
        <dbReference type="SAM" id="MobiDB-lite"/>
    </source>
</evidence>